<dbReference type="GeneID" id="85327978"/>
<sequence>MPSETPDTPDRAGHRGKRRRVRQVGTGSEVEQATDTAPRFSAAVSQTTQAPPNQVTRSAARQPATIPPAQQVGAAAIQPQPSSNLARTAGQLTTDDLPDHLRERFIPANMTAADIRTMMRGLEAIVTAYARAYDWLDEREGGRGRGRGRGHDGH</sequence>
<feature type="compositionally biased region" description="Polar residues" evidence="1">
    <location>
        <begin position="79"/>
        <end position="94"/>
    </location>
</feature>
<protein>
    <submittedName>
        <fullName evidence="2">Uncharacterized protein</fullName>
    </submittedName>
</protein>
<gene>
    <name evidence="2" type="ORF">B0T26DRAFT_746558</name>
</gene>
<comment type="caution">
    <text evidence="2">The sequence shown here is derived from an EMBL/GenBank/DDBJ whole genome shotgun (WGS) entry which is preliminary data.</text>
</comment>
<dbReference type="Proteomes" id="UP001172101">
    <property type="component" value="Unassembled WGS sequence"/>
</dbReference>
<dbReference type="AlphaFoldDB" id="A0AA40BI79"/>
<evidence type="ECO:0000313" key="3">
    <source>
        <dbReference type="Proteomes" id="UP001172101"/>
    </source>
</evidence>
<accession>A0AA40BI79</accession>
<evidence type="ECO:0000256" key="1">
    <source>
        <dbReference type="SAM" id="MobiDB-lite"/>
    </source>
</evidence>
<dbReference type="RefSeq" id="XP_060303561.1">
    <property type="nucleotide sequence ID" value="XM_060444708.1"/>
</dbReference>
<organism evidence="2 3">
    <name type="scientific">Lasiosphaeria miniovina</name>
    <dbReference type="NCBI Taxonomy" id="1954250"/>
    <lineage>
        <taxon>Eukaryota</taxon>
        <taxon>Fungi</taxon>
        <taxon>Dikarya</taxon>
        <taxon>Ascomycota</taxon>
        <taxon>Pezizomycotina</taxon>
        <taxon>Sordariomycetes</taxon>
        <taxon>Sordariomycetidae</taxon>
        <taxon>Sordariales</taxon>
        <taxon>Lasiosphaeriaceae</taxon>
        <taxon>Lasiosphaeria</taxon>
    </lineage>
</organism>
<feature type="region of interest" description="Disordered" evidence="1">
    <location>
        <begin position="1"/>
        <end position="97"/>
    </location>
</feature>
<dbReference type="EMBL" id="JAUIRO010000001">
    <property type="protein sequence ID" value="KAK0734684.1"/>
    <property type="molecule type" value="Genomic_DNA"/>
</dbReference>
<evidence type="ECO:0000313" key="2">
    <source>
        <dbReference type="EMBL" id="KAK0734684.1"/>
    </source>
</evidence>
<reference evidence="2" key="1">
    <citation type="submission" date="2023-06" db="EMBL/GenBank/DDBJ databases">
        <title>Genome-scale phylogeny and comparative genomics of the fungal order Sordariales.</title>
        <authorList>
            <consortium name="Lawrence Berkeley National Laboratory"/>
            <person name="Hensen N."/>
            <person name="Bonometti L."/>
            <person name="Westerberg I."/>
            <person name="Brannstrom I.O."/>
            <person name="Guillou S."/>
            <person name="Cros-Aarteil S."/>
            <person name="Calhoun S."/>
            <person name="Haridas S."/>
            <person name="Kuo A."/>
            <person name="Mondo S."/>
            <person name="Pangilinan J."/>
            <person name="Riley R."/>
            <person name="LaButti K."/>
            <person name="Andreopoulos B."/>
            <person name="Lipzen A."/>
            <person name="Chen C."/>
            <person name="Yanf M."/>
            <person name="Daum C."/>
            <person name="Ng V."/>
            <person name="Clum A."/>
            <person name="Steindorff A."/>
            <person name="Ohm R."/>
            <person name="Martin F."/>
            <person name="Silar P."/>
            <person name="Natvig D."/>
            <person name="Lalanne C."/>
            <person name="Gautier V."/>
            <person name="Ament-velasquez S.L."/>
            <person name="Kruys A."/>
            <person name="Hutchinson M.I."/>
            <person name="Powell A.J."/>
            <person name="Barry K."/>
            <person name="Miller A.N."/>
            <person name="Grigoriev I.V."/>
            <person name="Debuchy R."/>
            <person name="Gladieux P."/>
            <person name="Thoren M.H."/>
            <person name="Johannesson H."/>
        </authorList>
    </citation>
    <scope>NUCLEOTIDE SEQUENCE</scope>
    <source>
        <strain evidence="2">SMH2392-1A</strain>
    </source>
</reference>
<name>A0AA40BI79_9PEZI</name>
<keyword evidence="3" id="KW-1185">Reference proteome</keyword>
<proteinExistence type="predicted"/>
<feature type="compositionally biased region" description="Polar residues" evidence="1">
    <location>
        <begin position="43"/>
        <end position="59"/>
    </location>
</feature>